<dbReference type="PANTHER" id="PTHR10520">
    <property type="entry name" value="TRIFUNCTIONAL PURINE BIOSYNTHETIC PROTEIN ADENOSINE-3-RELATED"/>
    <property type="match status" value="1"/>
</dbReference>
<dbReference type="InterPro" id="IPR016188">
    <property type="entry name" value="PurM-like_N"/>
</dbReference>
<dbReference type="OrthoDB" id="9777881at2"/>
<dbReference type="RefSeq" id="WP_034347499.1">
    <property type="nucleotide sequence ID" value="NZ_FZNG01000002.1"/>
</dbReference>
<evidence type="ECO:0000256" key="8">
    <source>
        <dbReference type="ARBA" id="ARBA00031908"/>
    </source>
</evidence>
<evidence type="ECO:0000313" key="15">
    <source>
        <dbReference type="EMBL" id="TLD84957.1"/>
    </source>
</evidence>
<evidence type="ECO:0000256" key="7">
    <source>
        <dbReference type="ARBA" id="ARBA00022840"/>
    </source>
</evidence>
<dbReference type="AlphaFoldDB" id="A0A4U8SFY8"/>
<comment type="caution">
    <text evidence="15">The sequence shown here is derived from an EMBL/GenBank/DDBJ whole genome shotgun (WGS) entry which is preliminary data.</text>
</comment>
<dbReference type="GO" id="GO:0006189">
    <property type="term" value="P:'de novo' IMP biosynthetic process"/>
    <property type="evidence" value="ECO:0007669"/>
    <property type="project" value="UniProtKB-UniRule"/>
</dbReference>
<dbReference type="GO" id="GO:0005524">
    <property type="term" value="F:ATP binding"/>
    <property type="evidence" value="ECO:0007669"/>
    <property type="project" value="UniProtKB-KW"/>
</dbReference>
<sequence>METLQYKDFGVDIDEGNNFVQALKPLVKETFNPLVLGGLGGFSGCFTMPMNYKNPILCAATDGVGSKLSLALAYNKLDGIGIDLVAMCVNDLICDFATPMFFLDYYATHKLVSQDALRIVRGITEGCKQAQCALIGGETAEMPSVYAKGDFDLAGFAVGIAEKDDIERRAGITEGDVILGLKSSGFHSNGFSLIRGIIDTKKIDVEMNFSGGLLIDSILQPTQIYVSSFLQNKDSIKGLAHITGGGIKENLIRILPENTQAIIDEHAIKTPEIYQFFLPYINKDEAWRVFNMGIGMAVVVPKEKAHELAQNMQASIIGHIQAGQKQVLIK</sequence>
<dbReference type="SUPFAM" id="SSF56042">
    <property type="entry name" value="PurM C-terminal domain-like"/>
    <property type="match status" value="1"/>
</dbReference>
<comment type="subcellular location">
    <subcellularLocation>
        <location evidence="12">Cytoplasm</location>
    </subcellularLocation>
</comment>
<comment type="pathway">
    <text evidence="1 12">Purine metabolism; IMP biosynthesis via de novo pathway; 5-amino-1-(5-phospho-D-ribosyl)imidazole from N(2)-formyl-N(1)-(5-phospho-D-ribosyl)glycinamide: step 2/2.</text>
</comment>
<comment type="catalytic activity">
    <reaction evidence="11 12">
        <text>2-formamido-N(1)-(5-O-phospho-beta-D-ribosyl)acetamidine + ATP = 5-amino-1-(5-phospho-beta-D-ribosyl)imidazole + ADP + phosphate + H(+)</text>
        <dbReference type="Rhea" id="RHEA:23032"/>
        <dbReference type="ChEBI" id="CHEBI:15378"/>
        <dbReference type="ChEBI" id="CHEBI:30616"/>
        <dbReference type="ChEBI" id="CHEBI:43474"/>
        <dbReference type="ChEBI" id="CHEBI:137981"/>
        <dbReference type="ChEBI" id="CHEBI:147287"/>
        <dbReference type="ChEBI" id="CHEBI:456216"/>
        <dbReference type="EC" id="6.3.3.1"/>
    </reaction>
</comment>
<evidence type="ECO:0000256" key="5">
    <source>
        <dbReference type="ARBA" id="ARBA00022598"/>
    </source>
</evidence>
<dbReference type="EMBL" id="JRPL02000001">
    <property type="protein sequence ID" value="TLD84957.1"/>
    <property type="molecule type" value="Genomic_DNA"/>
</dbReference>
<dbReference type="PANTHER" id="PTHR10520:SF12">
    <property type="entry name" value="TRIFUNCTIONAL PURINE BIOSYNTHETIC PROTEIN ADENOSINE-3"/>
    <property type="match status" value="1"/>
</dbReference>
<evidence type="ECO:0000256" key="1">
    <source>
        <dbReference type="ARBA" id="ARBA00004686"/>
    </source>
</evidence>
<dbReference type="GO" id="GO:0005829">
    <property type="term" value="C:cytosol"/>
    <property type="evidence" value="ECO:0007669"/>
    <property type="project" value="TreeGrafter"/>
</dbReference>
<keyword evidence="5 12" id="KW-0436">Ligase</keyword>
<dbReference type="CDD" id="cd02196">
    <property type="entry name" value="PurM"/>
    <property type="match status" value="1"/>
</dbReference>
<evidence type="ECO:0000256" key="6">
    <source>
        <dbReference type="ARBA" id="ARBA00022741"/>
    </source>
</evidence>
<proteinExistence type="inferred from homology"/>
<keyword evidence="7 12" id="KW-0067">ATP-binding</keyword>
<evidence type="ECO:0000256" key="4">
    <source>
        <dbReference type="ARBA" id="ARBA00020367"/>
    </source>
</evidence>
<dbReference type="UniPathway" id="UPA00074">
    <property type="reaction ID" value="UER00129"/>
</dbReference>
<dbReference type="Pfam" id="PF00586">
    <property type="entry name" value="AIRS"/>
    <property type="match status" value="1"/>
</dbReference>
<reference evidence="15 16" key="1">
    <citation type="journal article" date="2014" name="Genome Announc.">
        <title>Draft genome sequences of eight enterohepatic helicobacter species isolated from both laboratory and wild rodents.</title>
        <authorList>
            <person name="Sheh A."/>
            <person name="Shen Z."/>
            <person name="Fox J.G."/>
        </authorList>
    </citation>
    <scope>NUCLEOTIDE SEQUENCE [LARGE SCALE GENOMIC DNA]</scope>
    <source>
        <strain evidence="15 16">ATCC 700114</strain>
    </source>
</reference>
<dbReference type="HAMAP" id="MF_00741">
    <property type="entry name" value="AIRS"/>
    <property type="match status" value="1"/>
</dbReference>
<dbReference type="SUPFAM" id="SSF55326">
    <property type="entry name" value="PurM N-terminal domain-like"/>
    <property type="match status" value="1"/>
</dbReference>
<evidence type="ECO:0000256" key="3">
    <source>
        <dbReference type="ARBA" id="ARBA00013047"/>
    </source>
</evidence>
<evidence type="ECO:0000259" key="13">
    <source>
        <dbReference type="Pfam" id="PF00586"/>
    </source>
</evidence>
<evidence type="ECO:0000256" key="11">
    <source>
        <dbReference type="ARBA" id="ARBA00049057"/>
    </source>
</evidence>
<evidence type="ECO:0000259" key="14">
    <source>
        <dbReference type="Pfam" id="PF02769"/>
    </source>
</evidence>
<dbReference type="GO" id="GO:0004641">
    <property type="term" value="F:phosphoribosylformylglycinamidine cyclo-ligase activity"/>
    <property type="evidence" value="ECO:0007669"/>
    <property type="project" value="UniProtKB-UniRule"/>
</dbReference>
<comment type="similarity">
    <text evidence="2 12">Belongs to the AIR synthase family.</text>
</comment>
<dbReference type="Pfam" id="PF02769">
    <property type="entry name" value="AIRS_C"/>
    <property type="match status" value="1"/>
</dbReference>
<keyword evidence="12" id="KW-0658">Purine biosynthesis</keyword>
<dbReference type="InterPro" id="IPR004733">
    <property type="entry name" value="PurM_cligase"/>
</dbReference>
<gene>
    <name evidence="12" type="primary">purM</name>
    <name evidence="15" type="ORF">LS81_000960</name>
</gene>
<evidence type="ECO:0000256" key="10">
    <source>
        <dbReference type="ARBA" id="ARBA00033093"/>
    </source>
</evidence>
<protein>
    <recommendedName>
        <fullName evidence="4 12">Phosphoribosylformylglycinamidine cyclo-ligase</fullName>
        <ecNumber evidence="3 12">6.3.3.1</ecNumber>
    </recommendedName>
    <alternativeName>
        <fullName evidence="9 12">AIR synthase</fullName>
    </alternativeName>
    <alternativeName>
        <fullName evidence="10 12">AIRS</fullName>
    </alternativeName>
    <alternativeName>
        <fullName evidence="8 12">Phosphoribosyl-aminoimidazole synthetase</fullName>
    </alternativeName>
</protein>
<dbReference type="InterPro" id="IPR036921">
    <property type="entry name" value="PurM-like_N_sf"/>
</dbReference>
<dbReference type="Gene3D" id="3.90.650.10">
    <property type="entry name" value="PurM-like C-terminal domain"/>
    <property type="match status" value="1"/>
</dbReference>
<feature type="domain" description="PurM-like N-terminal" evidence="13">
    <location>
        <begin position="57"/>
        <end position="161"/>
    </location>
</feature>
<dbReference type="Gene3D" id="3.30.1330.10">
    <property type="entry name" value="PurM-like, N-terminal domain"/>
    <property type="match status" value="1"/>
</dbReference>
<dbReference type="InterPro" id="IPR010918">
    <property type="entry name" value="PurM-like_C_dom"/>
</dbReference>
<dbReference type="GO" id="GO:0046084">
    <property type="term" value="P:adenine biosynthetic process"/>
    <property type="evidence" value="ECO:0007669"/>
    <property type="project" value="TreeGrafter"/>
</dbReference>
<feature type="domain" description="PurM-like C-terminal" evidence="14">
    <location>
        <begin position="174"/>
        <end position="328"/>
    </location>
</feature>
<dbReference type="GO" id="GO:0004637">
    <property type="term" value="F:phosphoribosylamine-glycine ligase activity"/>
    <property type="evidence" value="ECO:0007669"/>
    <property type="project" value="TreeGrafter"/>
</dbReference>
<accession>A0A4U8SFY8</accession>
<dbReference type="Proteomes" id="UP000029878">
    <property type="component" value="Unassembled WGS sequence"/>
</dbReference>
<keyword evidence="6 12" id="KW-0547">Nucleotide-binding</keyword>
<evidence type="ECO:0000256" key="2">
    <source>
        <dbReference type="ARBA" id="ARBA00010280"/>
    </source>
</evidence>
<evidence type="ECO:0000256" key="12">
    <source>
        <dbReference type="HAMAP-Rule" id="MF_00741"/>
    </source>
</evidence>
<dbReference type="NCBIfam" id="TIGR00878">
    <property type="entry name" value="purM"/>
    <property type="match status" value="1"/>
</dbReference>
<evidence type="ECO:0000256" key="9">
    <source>
        <dbReference type="ARBA" id="ARBA00032931"/>
    </source>
</evidence>
<evidence type="ECO:0000313" key="16">
    <source>
        <dbReference type="Proteomes" id="UP000029878"/>
    </source>
</evidence>
<dbReference type="FunFam" id="3.30.1330.10:FF:000001">
    <property type="entry name" value="Phosphoribosylformylglycinamidine cyclo-ligase"/>
    <property type="match status" value="1"/>
</dbReference>
<dbReference type="EC" id="6.3.3.1" evidence="3 12"/>
<dbReference type="InterPro" id="IPR036676">
    <property type="entry name" value="PurM-like_C_sf"/>
</dbReference>
<name>A0A4U8SFY8_9HELI</name>
<keyword evidence="12" id="KW-0963">Cytoplasm</keyword>
<organism evidence="15 16">
    <name type="scientific">Helicobacter trogontum</name>
    <dbReference type="NCBI Taxonomy" id="50960"/>
    <lineage>
        <taxon>Bacteria</taxon>
        <taxon>Pseudomonadati</taxon>
        <taxon>Campylobacterota</taxon>
        <taxon>Epsilonproteobacteria</taxon>
        <taxon>Campylobacterales</taxon>
        <taxon>Helicobacteraceae</taxon>
        <taxon>Helicobacter</taxon>
    </lineage>
</organism>